<dbReference type="InterPro" id="IPR016032">
    <property type="entry name" value="Sig_transdc_resp-reg_C-effctor"/>
</dbReference>
<sequence length="188" mass="21804">MLKKITFIGANYFLSCGILHIARTLQHYIPKKYSAIIFIDLSSCHHNIGKKLVIDNNALIILLMDDKKDSRLFQIPDVLYHIAYVVANSTCCKLYSDLKSIFINSGKLICPLYEDKYKRLFSNREEIIIELMMNNYSIASISFAMSIPIKTIYNCRAYIMRKLNANNSVEMYNKIQQIYIVNNLLNIN</sequence>
<protein>
    <submittedName>
        <fullName evidence="3">LuxR C-terminal-related transcriptional regulator</fullName>
    </submittedName>
</protein>
<comment type="caution">
    <text evidence="3">The sequence shown here is derived from an EMBL/GenBank/DDBJ whole genome shotgun (WGS) entry which is preliminary data.</text>
</comment>
<evidence type="ECO:0000313" key="3">
    <source>
        <dbReference type="EMBL" id="MCX9004407.1"/>
    </source>
</evidence>
<dbReference type="SUPFAM" id="SSF46894">
    <property type="entry name" value="C-terminal effector domain of the bipartite response regulators"/>
    <property type="match status" value="1"/>
</dbReference>
<reference evidence="3" key="1">
    <citation type="submission" date="2022-07" db="EMBL/GenBank/DDBJ databases">
        <title>Genome Sequence of Citrobacter portucalensis from Edible Snails.</title>
        <authorList>
            <person name="Okafor A.C."/>
            <person name="Ogbo F.C."/>
            <person name="Ruppitsch W."/>
            <person name="Allerberger F."/>
        </authorList>
    </citation>
    <scope>NUCLEOTIDE SEQUENCE</scope>
    <source>
        <strain evidence="3">Igbk 7</strain>
    </source>
</reference>
<keyword evidence="1" id="KW-0238">DNA-binding</keyword>
<evidence type="ECO:0000256" key="1">
    <source>
        <dbReference type="ARBA" id="ARBA00023125"/>
    </source>
</evidence>
<dbReference type="Gene3D" id="1.10.10.10">
    <property type="entry name" value="Winged helix-like DNA-binding domain superfamily/Winged helix DNA-binding domain"/>
    <property type="match status" value="1"/>
</dbReference>
<dbReference type="InterPro" id="IPR000792">
    <property type="entry name" value="Tscrpt_reg_LuxR_C"/>
</dbReference>
<dbReference type="GO" id="GO:0006355">
    <property type="term" value="P:regulation of DNA-templated transcription"/>
    <property type="evidence" value="ECO:0007669"/>
    <property type="project" value="InterPro"/>
</dbReference>
<name>A0AAW5WDF5_9ENTR</name>
<dbReference type="Proteomes" id="UP001207430">
    <property type="component" value="Unassembled WGS sequence"/>
</dbReference>
<evidence type="ECO:0000313" key="4">
    <source>
        <dbReference type="Proteomes" id="UP001207430"/>
    </source>
</evidence>
<dbReference type="SMART" id="SM00421">
    <property type="entry name" value="HTH_LUXR"/>
    <property type="match status" value="1"/>
</dbReference>
<dbReference type="InterPro" id="IPR036388">
    <property type="entry name" value="WH-like_DNA-bd_sf"/>
</dbReference>
<accession>A0AAW5WDF5</accession>
<dbReference type="AlphaFoldDB" id="A0AAW5WDF5"/>
<dbReference type="EMBL" id="JANDBG010000031">
    <property type="protein sequence ID" value="MCX9004407.1"/>
    <property type="molecule type" value="Genomic_DNA"/>
</dbReference>
<gene>
    <name evidence="3" type="ORF">NLN86_22540</name>
</gene>
<organism evidence="3 4">
    <name type="scientific">Citrobacter portucalensis</name>
    <dbReference type="NCBI Taxonomy" id="1639133"/>
    <lineage>
        <taxon>Bacteria</taxon>
        <taxon>Pseudomonadati</taxon>
        <taxon>Pseudomonadota</taxon>
        <taxon>Gammaproteobacteria</taxon>
        <taxon>Enterobacterales</taxon>
        <taxon>Enterobacteriaceae</taxon>
        <taxon>Citrobacter</taxon>
        <taxon>Citrobacter freundii complex</taxon>
    </lineage>
</organism>
<feature type="domain" description="HTH luxR-type" evidence="2">
    <location>
        <begin position="114"/>
        <end position="179"/>
    </location>
</feature>
<dbReference type="PROSITE" id="PS50043">
    <property type="entry name" value="HTH_LUXR_2"/>
    <property type="match status" value="1"/>
</dbReference>
<dbReference type="GO" id="GO:0003677">
    <property type="term" value="F:DNA binding"/>
    <property type="evidence" value="ECO:0007669"/>
    <property type="project" value="UniProtKB-KW"/>
</dbReference>
<evidence type="ECO:0000259" key="2">
    <source>
        <dbReference type="PROSITE" id="PS50043"/>
    </source>
</evidence>
<proteinExistence type="predicted"/>
<dbReference type="Pfam" id="PF00196">
    <property type="entry name" value="GerE"/>
    <property type="match status" value="1"/>
</dbReference>
<dbReference type="RefSeq" id="WP_267449611.1">
    <property type="nucleotide sequence ID" value="NZ_JANDBG010000031.1"/>
</dbReference>